<reference evidence="1" key="1">
    <citation type="submission" date="2020-11" db="EMBL/GenBank/DDBJ databases">
        <authorList>
            <person name="Tran Van P."/>
        </authorList>
    </citation>
    <scope>NUCLEOTIDE SEQUENCE</scope>
</reference>
<accession>A0A7R8Z5A9</accession>
<protein>
    <submittedName>
        <fullName evidence="1">Uncharacterized protein</fullName>
    </submittedName>
</protein>
<sequence length="68" mass="7347">MVGDLVWFDPGVGYVLPGEVLEFHKAAQVLTVQAVIAGKLNRSHGSWKDYSLTGTAPVEQVPRLVEGL</sequence>
<gene>
    <name evidence="1" type="ORF">TDIB3V08_LOCUS2938</name>
</gene>
<name>A0A7R8Z5A9_TIMDO</name>
<organism evidence="1">
    <name type="scientific">Timema douglasi</name>
    <name type="common">Walking stick</name>
    <dbReference type="NCBI Taxonomy" id="61478"/>
    <lineage>
        <taxon>Eukaryota</taxon>
        <taxon>Metazoa</taxon>
        <taxon>Ecdysozoa</taxon>
        <taxon>Arthropoda</taxon>
        <taxon>Hexapoda</taxon>
        <taxon>Insecta</taxon>
        <taxon>Pterygota</taxon>
        <taxon>Neoptera</taxon>
        <taxon>Polyneoptera</taxon>
        <taxon>Phasmatodea</taxon>
        <taxon>Timematodea</taxon>
        <taxon>Timematoidea</taxon>
        <taxon>Timematidae</taxon>
        <taxon>Timema</taxon>
    </lineage>
</organism>
<dbReference type="AlphaFoldDB" id="A0A7R8Z5A9"/>
<evidence type="ECO:0000313" key="1">
    <source>
        <dbReference type="EMBL" id="CAD7196597.1"/>
    </source>
</evidence>
<dbReference type="EMBL" id="OA565239">
    <property type="protein sequence ID" value="CAD7196597.1"/>
    <property type="molecule type" value="Genomic_DNA"/>
</dbReference>
<proteinExistence type="predicted"/>